<sequence>MMTSVCFSRFDPKRCIVKRKRKDEPGKVSPGAANTRWQDITDAIHSDLWKSQVQLCHSQPNIPFLTPYQTM</sequence>
<organism evidence="1 2">
    <name type="scientific">Petrolisthes cinctipes</name>
    <name type="common">Flat porcelain crab</name>
    <dbReference type="NCBI Taxonomy" id="88211"/>
    <lineage>
        <taxon>Eukaryota</taxon>
        <taxon>Metazoa</taxon>
        <taxon>Ecdysozoa</taxon>
        <taxon>Arthropoda</taxon>
        <taxon>Crustacea</taxon>
        <taxon>Multicrustacea</taxon>
        <taxon>Malacostraca</taxon>
        <taxon>Eumalacostraca</taxon>
        <taxon>Eucarida</taxon>
        <taxon>Decapoda</taxon>
        <taxon>Pleocyemata</taxon>
        <taxon>Anomura</taxon>
        <taxon>Galatheoidea</taxon>
        <taxon>Porcellanidae</taxon>
        <taxon>Petrolisthes</taxon>
    </lineage>
</organism>
<dbReference type="AlphaFoldDB" id="A0AAE1FHQ5"/>
<dbReference type="EMBL" id="JAWQEG010002166">
    <property type="protein sequence ID" value="KAK3873931.1"/>
    <property type="molecule type" value="Genomic_DNA"/>
</dbReference>
<proteinExistence type="predicted"/>
<gene>
    <name evidence="1" type="ORF">Pcinc_021088</name>
</gene>
<accession>A0AAE1FHQ5</accession>
<evidence type="ECO:0000313" key="2">
    <source>
        <dbReference type="Proteomes" id="UP001286313"/>
    </source>
</evidence>
<evidence type="ECO:0000313" key="1">
    <source>
        <dbReference type="EMBL" id="KAK3873931.1"/>
    </source>
</evidence>
<reference evidence="1" key="1">
    <citation type="submission" date="2023-10" db="EMBL/GenBank/DDBJ databases">
        <title>Genome assemblies of two species of porcelain crab, Petrolisthes cinctipes and Petrolisthes manimaculis (Anomura: Porcellanidae).</title>
        <authorList>
            <person name="Angst P."/>
        </authorList>
    </citation>
    <scope>NUCLEOTIDE SEQUENCE</scope>
    <source>
        <strain evidence="1">PB745_01</strain>
        <tissue evidence="1">Gill</tissue>
    </source>
</reference>
<dbReference type="Proteomes" id="UP001286313">
    <property type="component" value="Unassembled WGS sequence"/>
</dbReference>
<comment type="caution">
    <text evidence="1">The sequence shown here is derived from an EMBL/GenBank/DDBJ whole genome shotgun (WGS) entry which is preliminary data.</text>
</comment>
<protein>
    <submittedName>
        <fullName evidence="1">Uncharacterized protein</fullName>
    </submittedName>
</protein>
<name>A0AAE1FHQ5_PETCI</name>
<keyword evidence="2" id="KW-1185">Reference proteome</keyword>